<dbReference type="Proteomes" id="UP001341840">
    <property type="component" value="Unassembled WGS sequence"/>
</dbReference>
<gene>
    <name evidence="2" type="ORF">PIB30_101111</name>
</gene>
<keyword evidence="1" id="KW-0472">Membrane</keyword>
<keyword evidence="3" id="KW-1185">Reference proteome</keyword>
<keyword evidence="1" id="KW-1133">Transmembrane helix</keyword>
<reference evidence="2 3" key="1">
    <citation type="journal article" date="2023" name="Plants (Basel)">
        <title>Bridging the Gap: Combining Genomics and Transcriptomics Approaches to Understand Stylosanthes scabra, an Orphan Legume from the Brazilian Caatinga.</title>
        <authorList>
            <person name="Ferreira-Neto J.R.C."/>
            <person name="da Silva M.D."/>
            <person name="Binneck E."/>
            <person name="de Melo N.F."/>
            <person name="da Silva R.H."/>
            <person name="de Melo A.L.T.M."/>
            <person name="Pandolfi V."/>
            <person name="Bustamante F.O."/>
            <person name="Brasileiro-Vidal A.C."/>
            <person name="Benko-Iseppon A.M."/>
        </authorList>
    </citation>
    <scope>NUCLEOTIDE SEQUENCE [LARGE SCALE GENOMIC DNA]</scope>
    <source>
        <tissue evidence="2">Leaves</tissue>
    </source>
</reference>
<accession>A0ABU6W0H1</accession>
<evidence type="ECO:0000313" key="3">
    <source>
        <dbReference type="Proteomes" id="UP001341840"/>
    </source>
</evidence>
<proteinExistence type="predicted"/>
<feature type="transmembrane region" description="Helical" evidence="1">
    <location>
        <begin position="20"/>
        <end position="40"/>
    </location>
</feature>
<evidence type="ECO:0000313" key="2">
    <source>
        <dbReference type="EMBL" id="MED6177758.1"/>
    </source>
</evidence>
<name>A0ABU6W0H1_9FABA</name>
<keyword evidence="1" id="KW-0812">Transmembrane</keyword>
<protein>
    <submittedName>
        <fullName evidence="2">Uncharacterized protein</fullName>
    </submittedName>
</protein>
<dbReference type="EMBL" id="JASCZI010153945">
    <property type="protein sequence ID" value="MED6177758.1"/>
    <property type="molecule type" value="Genomic_DNA"/>
</dbReference>
<feature type="non-terminal residue" evidence="2">
    <location>
        <position position="1"/>
    </location>
</feature>
<organism evidence="2 3">
    <name type="scientific">Stylosanthes scabra</name>
    <dbReference type="NCBI Taxonomy" id="79078"/>
    <lineage>
        <taxon>Eukaryota</taxon>
        <taxon>Viridiplantae</taxon>
        <taxon>Streptophyta</taxon>
        <taxon>Embryophyta</taxon>
        <taxon>Tracheophyta</taxon>
        <taxon>Spermatophyta</taxon>
        <taxon>Magnoliopsida</taxon>
        <taxon>eudicotyledons</taxon>
        <taxon>Gunneridae</taxon>
        <taxon>Pentapetalae</taxon>
        <taxon>rosids</taxon>
        <taxon>fabids</taxon>
        <taxon>Fabales</taxon>
        <taxon>Fabaceae</taxon>
        <taxon>Papilionoideae</taxon>
        <taxon>50 kb inversion clade</taxon>
        <taxon>dalbergioids sensu lato</taxon>
        <taxon>Dalbergieae</taxon>
        <taxon>Pterocarpus clade</taxon>
        <taxon>Stylosanthes</taxon>
    </lineage>
</organism>
<sequence>IGTAPFAVLDNFSHLVGIDVVLATPLVGIATSLVALFPFLGGEAHKQFVGPTCYHKILSDSYSFWPYPLAIVPNHNHQLAAHDDSVVED</sequence>
<evidence type="ECO:0000256" key="1">
    <source>
        <dbReference type="SAM" id="Phobius"/>
    </source>
</evidence>
<comment type="caution">
    <text evidence="2">The sequence shown here is derived from an EMBL/GenBank/DDBJ whole genome shotgun (WGS) entry which is preliminary data.</text>
</comment>